<protein>
    <recommendedName>
        <fullName evidence="2">DUF551 domain-containing protein</fullName>
    </recommendedName>
</protein>
<feature type="domain" description="DUF551" evidence="2">
    <location>
        <begin position="6"/>
        <end position="70"/>
    </location>
</feature>
<gene>
    <name evidence="3" type="ORF">MM415B01710_0001</name>
</gene>
<dbReference type="EMBL" id="MT141255">
    <property type="protein sequence ID" value="QJA57117.1"/>
    <property type="molecule type" value="Genomic_DNA"/>
</dbReference>
<keyword evidence="1" id="KW-0812">Transmembrane</keyword>
<accession>A0A6M3IJB5</accession>
<organism evidence="3">
    <name type="scientific">viral metagenome</name>
    <dbReference type="NCBI Taxonomy" id="1070528"/>
    <lineage>
        <taxon>unclassified sequences</taxon>
        <taxon>metagenomes</taxon>
        <taxon>organismal metagenomes</taxon>
    </lineage>
</organism>
<reference evidence="3" key="1">
    <citation type="submission" date="2020-03" db="EMBL/GenBank/DDBJ databases">
        <title>The deep terrestrial virosphere.</title>
        <authorList>
            <person name="Holmfeldt K."/>
            <person name="Nilsson E."/>
            <person name="Simone D."/>
            <person name="Lopez-Fernandez M."/>
            <person name="Wu X."/>
            <person name="de Brujin I."/>
            <person name="Lundin D."/>
            <person name="Andersson A."/>
            <person name="Bertilsson S."/>
            <person name="Dopson M."/>
        </authorList>
    </citation>
    <scope>NUCLEOTIDE SEQUENCE</scope>
    <source>
        <strain evidence="3">MM415B01710</strain>
    </source>
</reference>
<dbReference type="Pfam" id="PF04448">
    <property type="entry name" value="DUF551"/>
    <property type="match status" value="1"/>
</dbReference>
<dbReference type="InterPro" id="IPR007539">
    <property type="entry name" value="DUF551"/>
</dbReference>
<sequence>MTEKDWIKVKDKLPLPNMFVLTFGKIYGMVVGYIGNEGKWFAKYTDFETGEPYLSAEGTVTRWQPLPEEPNEED</sequence>
<evidence type="ECO:0000259" key="2">
    <source>
        <dbReference type="Pfam" id="PF04448"/>
    </source>
</evidence>
<feature type="transmembrane region" description="Helical" evidence="1">
    <location>
        <begin position="15"/>
        <end position="34"/>
    </location>
</feature>
<name>A0A6M3IJB5_9ZZZZ</name>
<dbReference type="AlphaFoldDB" id="A0A6M3IJB5"/>
<evidence type="ECO:0000256" key="1">
    <source>
        <dbReference type="SAM" id="Phobius"/>
    </source>
</evidence>
<keyword evidence="1" id="KW-0472">Membrane</keyword>
<keyword evidence="1" id="KW-1133">Transmembrane helix</keyword>
<evidence type="ECO:0000313" key="3">
    <source>
        <dbReference type="EMBL" id="QJA57117.1"/>
    </source>
</evidence>
<proteinExistence type="predicted"/>